<dbReference type="STRING" id="34103.SAMN05421778_111115"/>
<accession>A0A059KGL5</accession>
<dbReference type="PATRIC" id="fig|1286631.3.peg.3713"/>
<dbReference type="PANTHER" id="PTHR42708">
    <property type="entry name" value="ATP/GTP-BINDING PROTEIN-RELATED"/>
    <property type="match status" value="1"/>
</dbReference>
<reference evidence="1 2" key="1">
    <citation type="journal article" date="2014" name="FEMS Microbiol. Ecol.">
        <title>Sphaerotilus natans encrusted with nanoball-shaped Fe(III) oxide minerals formed by nitrate-reducing mixotrophic Fe(II) oxidation.</title>
        <authorList>
            <person name="Park S."/>
            <person name="Kim D.H."/>
            <person name="Lee J.H."/>
            <person name="Hur H.G."/>
        </authorList>
    </citation>
    <scope>NUCLEOTIDE SEQUENCE [LARGE SCALE GENOMIC DNA]</scope>
    <source>
        <strain evidence="1 2">DSM 6575</strain>
    </source>
</reference>
<evidence type="ECO:0000313" key="2">
    <source>
        <dbReference type="Proteomes" id="UP000026714"/>
    </source>
</evidence>
<dbReference type="InterPro" id="IPR027417">
    <property type="entry name" value="P-loop_NTPase"/>
</dbReference>
<protein>
    <submittedName>
        <fullName evidence="1">Small GTP-binding protein</fullName>
    </submittedName>
</protein>
<evidence type="ECO:0000313" key="1">
    <source>
        <dbReference type="EMBL" id="KDB50612.1"/>
    </source>
</evidence>
<name>A0A059KGL5_9BURK</name>
<sequence length="192" mass="21117">MRDCKIVFTGTPGAGKTTAIAAISDVPPVVTDVPNRDPSLAKARTTVGMDYGEVVIADLVRVRLFGTPGQTRFDFLWPILAHKAMGLIILVDNSRPDPLADLRIYLDAFAEQLEHTACVIGIGRTEAHPEPGLQAFGDELARRGRVFPVLPVDVRERDEVLMLLDCILAQLEARNRAGRGLALMRRTGRHER</sequence>
<dbReference type="AlphaFoldDB" id="A0A059KGL5"/>
<dbReference type="Proteomes" id="UP000026714">
    <property type="component" value="Unassembled WGS sequence"/>
</dbReference>
<dbReference type="InterPro" id="IPR052705">
    <property type="entry name" value="Gliding_Motility_GTPase"/>
</dbReference>
<proteinExistence type="predicted"/>
<dbReference type="Gene3D" id="3.40.50.300">
    <property type="entry name" value="P-loop containing nucleotide triphosphate hydrolases"/>
    <property type="match status" value="1"/>
</dbReference>
<dbReference type="CDD" id="cd00882">
    <property type="entry name" value="Ras_like_GTPase"/>
    <property type="match status" value="1"/>
</dbReference>
<organism evidence="1 2">
    <name type="scientific">Sphaerotilus natans subsp. natans DSM 6575</name>
    <dbReference type="NCBI Taxonomy" id="1286631"/>
    <lineage>
        <taxon>Bacteria</taxon>
        <taxon>Pseudomonadati</taxon>
        <taxon>Pseudomonadota</taxon>
        <taxon>Betaproteobacteria</taxon>
        <taxon>Burkholderiales</taxon>
        <taxon>Sphaerotilaceae</taxon>
        <taxon>Sphaerotilus</taxon>
    </lineage>
</organism>
<keyword evidence="2" id="KW-1185">Reference proteome</keyword>
<dbReference type="PANTHER" id="PTHR42708:SF1">
    <property type="entry name" value="GLIDING MOTILITY PROTEIN MGLA"/>
    <property type="match status" value="1"/>
</dbReference>
<dbReference type="EMBL" id="AZRA01000125">
    <property type="protein sequence ID" value="KDB50612.1"/>
    <property type="molecule type" value="Genomic_DNA"/>
</dbReference>
<dbReference type="RefSeq" id="WP_051632266.1">
    <property type="nucleotide sequence ID" value="NZ_AZRA01000125.1"/>
</dbReference>
<dbReference type="eggNOG" id="COG2229">
    <property type="taxonomic scope" value="Bacteria"/>
</dbReference>
<dbReference type="SUPFAM" id="SSF52540">
    <property type="entry name" value="P-loop containing nucleoside triphosphate hydrolases"/>
    <property type="match status" value="1"/>
</dbReference>
<comment type="caution">
    <text evidence="1">The sequence shown here is derived from an EMBL/GenBank/DDBJ whole genome shotgun (WGS) entry which is preliminary data.</text>
</comment>
<gene>
    <name evidence="1" type="ORF">X805_38200</name>
</gene>